<dbReference type="GO" id="GO:0004867">
    <property type="term" value="F:serine-type endopeptidase inhibitor activity"/>
    <property type="evidence" value="ECO:0007669"/>
    <property type="project" value="UniProtKB-KW"/>
</dbReference>
<evidence type="ECO:0000256" key="5">
    <source>
        <dbReference type="ARBA" id="ARBA00022729"/>
    </source>
</evidence>
<dbReference type="SMART" id="SM00093">
    <property type="entry name" value="SERPIN"/>
    <property type="match status" value="1"/>
</dbReference>
<dbReference type="InterPro" id="IPR036186">
    <property type="entry name" value="Serpin_sf"/>
</dbReference>
<evidence type="ECO:0000256" key="2">
    <source>
        <dbReference type="ARBA" id="ARBA00009500"/>
    </source>
</evidence>
<dbReference type="InterPro" id="IPR042178">
    <property type="entry name" value="Serpin_sf_1"/>
</dbReference>
<evidence type="ECO:0000313" key="10">
    <source>
        <dbReference type="EMBL" id="JAI59767.1"/>
    </source>
</evidence>
<protein>
    <recommendedName>
        <fullName evidence="9">Serpin domain-containing protein</fullName>
    </recommendedName>
</protein>
<sequence length="435" mass="48423">MAYNSKTTIPNLTKLMTATVLTFTFTTICLASPECIPGSNETDLNVPVSSSNLSYISDFGLNLFRELFPYNATDRNFFFSPYSVWSALSLAYFGSAGDTEEQLGTVLGEKDKISALKSWKTVEFLYKMRQENQSSYTLRVANRAYFDHSVSLRPCLDDIFPTELQRIDFLHVGDAAEEINEFVSNTTKGRIPQLVTPDRLQGARMMLVNAAFFKGVWLYQFKESATKKELFYSTLEDYTFVDMMQQKGNFGYGVSEELGASILELPYTGEAVSMYILLPPFLAGEGGFSAMVGRLTGAALHRAIDSTWRTQLEVKIPKFKLEESIGDELMGALSRMGVTDLFDSSRANMTTFSDTEMLSVGGSVHRALVEVSEEGTEAAAATALISWRIARPVSPTIFQCNHPFLFLIYDNLTHNILFLGAYKNPRAAKGGKESE</sequence>
<dbReference type="InterPro" id="IPR042185">
    <property type="entry name" value="Serpin_sf_2"/>
</dbReference>
<evidence type="ECO:0000256" key="7">
    <source>
        <dbReference type="ARBA" id="ARBA00023180"/>
    </source>
</evidence>
<dbReference type="EMBL" id="GDRN01094084">
    <property type="protein sequence ID" value="JAI59767.1"/>
    <property type="molecule type" value="Transcribed_RNA"/>
</dbReference>
<dbReference type="Gene3D" id="3.30.497.10">
    <property type="entry name" value="Antithrombin, subunit I, domain 2"/>
    <property type="match status" value="1"/>
</dbReference>
<evidence type="ECO:0000256" key="6">
    <source>
        <dbReference type="ARBA" id="ARBA00022900"/>
    </source>
</evidence>
<proteinExistence type="inferred from homology"/>
<dbReference type="GO" id="GO:0005615">
    <property type="term" value="C:extracellular space"/>
    <property type="evidence" value="ECO:0007669"/>
    <property type="project" value="InterPro"/>
</dbReference>
<dbReference type="PANTHER" id="PTHR11461:SF278">
    <property type="entry name" value="SERINE PROTEASE INHIBITOR 88EA"/>
    <property type="match status" value="1"/>
</dbReference>
<dbReference type="FunFam" id="2.30.39.10:FF:000030">
    <property type="entry name" value="Serpin 2"/>
    <property type="match status" value="1"/>
</dbReference>
<dbReference type="Pfam" id="PF00079">
    <property type="entry name" value="Serpin"/>
    <property type="match status" value="1"/>
</dbReference>
<name>A0A0P4W0E7_SCYOL</name>
<dbReference type="Gene3D" id="2.30.39.10">
    <property type="entry name" value="Alpha-1-antitrypsin, domain 1"/>
    <property type="match status" value="1"/>
</dbReference>
<keyword evidence="4" id="KW-0646">Protease inhibitor</keyword>
<evidence type="ECO:0000259" key="9">
    <source>
        <dbReference type="SMART" id="SM00093"/>
    </source>
</evidence>
<keyword evidence="5" id="KW-0732">Signal</keyword>
<keyword evidence="7" id="KW-0325">Glycoprotein</keyword>
<organism evidence="10">
    <name type="scientific">Scylla olivacea</name>
    <name type="common">Orange mud crab</name>
    <name type="synonym">Cancer olivacea</name>
    <dbReference type="NCBI Taxonomy" id="85551"/>
    <lineage>
        <taxon>Eukaryota</taxon>
        <taxon>Metazoa</taxon>
        <taxon>Ecdysozoa</taxon>
        <taxon>Arthropoda</taxon>
        <taxon>Crustacea</taxon>
        <taxon>Multicrustacea</taxon>
        <taxon>Malacostraca</taxon>
        <taxon>Eumalacostraca</taxon>
        <taxon>Eucarida</taxon>
        <taxon>Decapoda</taxon>
        <taxon>Pleocyemata</taxon>
        <taxon>Brachyura</taxon>
        <taxon>Eubrachyura</taxon>
        <taxon>Portunoidea</taxon>
        <taxon>Portunidae</taxon>
        <taxon>Portuninae</taxon>
        <taxon>Scylla</taxon>
    </lineage>
</organism>
<keyword evidence="3" id="KW-0964">Secreted</keyword>
<comment type="similarity">
    <text evidence="2 8">Belongs to the serpin family.</text>
</comment>
<comment type="subcellular location">
    <subcellularLocation>
        <location evidence="1">Secreted</location>
    </subcellularLocation>
</comment>
<dbReference type="InterPro" id="IPR000215">
    <property type="entry name" value="Serpin_fam"/>
</dbReference>
<dbReference type="SUPFAM" id="SSF56574">
    <property type="entry name" value="Serpins"/>
    <property type="match status" value="1"/>
</dbReference>
<dbReference type="AlphaFoldDB" id="A0A0P4W0E7"/>
<evidence type="ECO:0000256" key="1">
    <source>
        <dbReference type="ARBA" id="ARBA00004613"/>
    </source>
</evidence>
<keyword evidence="6" id="KW-0722">Serine protease inhibitor</keyword>
<accession>A0A0P4W0E7</accession>
<dbReference type="CDD" id="cd19594">
    <property type="entry name" value="serpin_crustaceans_chelicerates_insects"/>
    <property type="match status" value="1"/>
</dbReference>
<reference evidence="10" key="1">
    <citation type="submission" date="2015-09" db="EMBL/GenBank/DDBJ databases">
        <title>Scylla olivacea transcriptome.</title>
        <authorList>
            <person name="Ikhwanuddin M."/>
        </authorList>
    </citation>
    <scope>NUCLEOTIDE SEQUENCE</scope>
</reference>
<evidence type="ECO:0000256" key="8">
    <source>
        <dbReference type="RuleBase" id="RU000411"/>
    </source>
</evidence>
<dbReference type="PANTHER" id="PTHR11461">
    <property type="entry name" value="SERINE PROTEASE INHIBITOR, SERPIN"/>
    <property type="match status" value="1"/>
</dbReference>
<evidence type="ECO:0000256" key="3">
    <source>
        <dbReference type="ARBA" id="ARBA00022525"/>
    </source>
</evidence>
<evidence type="ECO:0000256" key="4">
    <source>
        <dbReference type="ARBA" id="ARBA00022690"/>
    </source>
</evidence>
<dbReference type="InterPro" id="IPR023796">
    <property type="entry name" value="Serpin_dom"/>
</dbReference>
<feature type="domain" description="Serpin" evidence="9">
    <location>
        <begin position="61"/>
        <end position="425"/>
    </location>
</feature>
<dbReference type="InterPro" id="IPR023795">
    <property type="entry name" value="Serpin_CS"/>
</dbReference>
<dbReference type="PROSITE" id="PS00284">
    <property type="entry name" value="SERPIN"/>
    <property type="match status" value="1"/>
</dbReference>